<dbReference type="Gene3D" id="3.40.190.10">
    <property type="entry name" value="Periplasmic binding protein-like II"/>
    <property type="match status" value="2"/>
</dbReference>
<dbReference type="AlphaFoldDB" id="A0A916WLV1"/>
<accession>A0A916WLV1</accession>
<dbReference type="EMBL" id="BMGB01000002">
    <property type="protein sequence ID" value="GGB14319.1"/>
    <property type="molecule type" value="Genomic_DNA"/>
</dbReference>
<dbReference type="RefSeq" id="WP_188511660.1">
    <property type="nucleotide sequence ID" value="NZ_BMGB01000002.1"/>
</dbReference>
<evidence type="ECO:0000259" key="3">
    <source>
        <dbReference type="SMART" id="SM00062"/>
    </source>
</evidence>
<dbReference type="Pfam" id="PF00497">
    <property type="entry name" value="SBP_bac_3"/>
    <property type="match status" value="1"/>
</dbReference>
<dbReference type="SUPFAM" id="SSF53850">
    <property type="entry name" value="Periplasmic binding protein-like II"/>
    <property type="match status" value="1"/>
</dbReference>
<dbReference type="PANTHER" id="PTHR35936">
    <property type="entry name" value="MEMBRANE-BOUND LYTIC MUREIN TRANSGLYCOSYLASE F"/>
    <property type="match status" value="1"/>
</dbReference>
<reference evidence="4" key="2">
    <citation type="submission" date="2020-09" db="EMBL/GenBank/DDBJ databases">
        <authorList>
            <person name="Sun Q."/>
            <person name="Zhou Y."/>
        </authorList>
    </citation>
    <scope>NUCLEOTIDE SEQUENCE</scope>
    <source>
        <strain evidence="4">CGMCC 1.12813</strain>
    </source>
</reference>
<evidence type="ECO:0000313" key="4">
    <source>
        <dbReference type="EMBL" id="GGB14319.1"/>
    </source>
</evidence>
<protein>
    <submittedName>
        <fullName evidence="4">ABC transporter substrate-binding protein</fullName>
    </submittedName>
</protein>
<dbReference type="Proteomes" id="UP000606922">
    <property type="component" value="Unassembled WGS sequence"/>
</dbReference>
<dbReference type="SMART" id="SM00062">
    <property type="entry name" value="PBPb"/>
    <property type="match status" value="1"/>
</dbReference>
<proteinExistence type="predicted"/>
<dbReference type="CDD" id="cd01004">
    <property type="entry name" value="PBP2_MidA_like"/>
    <property type="match status" value="1"/>
</dbReference>
<evidence type="ECO:0000256" key="1">
    <source>
        <dbReference type="ARBA" id="ARBA00022729"/>
    </source>
</evidence>
<reference evidence="4" key="1">
    <citation type="journal article" date="2014" name="Int. J. Syst. Evol. Microbiol.">
        <title>Complete genome sequence of Corynebacterium casei LMG S-19264T (=DSM 44701T), isolated from a smear-ripened cheese.</title>
        <authorList>
            <consortium name="US DOE Joint Genome Institute (JGI-PGF)"/>
            <person name="Walter F."/>
            <person name="Albersmeier A."/>
            <person name="Kalinowski J."/>
            <person name="Ruckert C."/>
        </authorList>
    </citation>
    <scope>NUCLEOTIDE SEQUENCE</scope>
    <source>
        <strain evidence="4">CGMCC 1.12813</strain>
    </source>
</reference>
<organism evidence="4 5">
    <name type="scientific">Conyzicola nivalis</name>
    <dbReference type="NCBI Taxonomy" id="1477021"/>
    <lineage>
        <taxon>Bacteria</taxon>
        <taxon>Bacillati</taxon>
        <taxon>Actinomycetota</taxon>
        <taxon>Actinomycetes</taxon>
        <taxon>Micrococcales</taxon>
        <taxon>Microbacteriaceae</taxon>
        <taxon>Conyzicola</taxon>
    </lineage>
</organism>
<feature type="domain" description="Solute-binding protein family 3/N-terminal" evidence="3">
    <location>
        <begin position="83"/>
        <end position="315"/>
    </location>
</feature>
<dbReference type="InterPro" id="IPR001638">
    <property type="entry name" value="Solute-binding_3/MltF_N"/>
</dbReference>
<comment type="caution">
    <text evidence="4">The sequence shown here is derived from an EMBL/GenBank/DDBJ whole genome shotgun (WGS) entry which is preliminary data.</text>
</comment>
<sequence>MALKKKTAAVIAAVAAVAIVGGSVTAFALGSGGDADASGTPDAAGSATEFNLTADQNRVRLDAVPEAVASLEAGGFEPIEPGKLTVVTSPFAAPLALYADDDTTLIGNEVDLAQLIADGLGLELNIQPAAWADWPLGIQSGKYDLILSNVTVTDERKELYDFANYRQDLLGFYVKSDSPIKKIEEAADVAGLKIIVGSGTNQEKILQAWDAENIAAGLDPVEYLYFDDTASGALALKSGRADANFGPNATSAYAAATDGETRLVGTVNGGWPLTADIAAATAKDNGLIESVNIALNAAIEGGEYAEVLERWGLTSESIAESTVNPPGLPKSE</sequence>
<name>A0A916WLV1_9MICO</name>
<feature type="chain" id="PRO_5038092482" evidence="2">
    <location>
        <begin position="29"/>
        <end position="332"/>
    </location>
</feature>
<evidence type="ECO:0000256" key="2">
    <source>
        <dbReference type="SAM" id="SignalP"/>
    </source>
</evidence>
<feature type="signal peptide" evidence="2">
    <location>
        <begin position="1"/>
        <end position="28"/>
    </location>
</feature>
<gene>
    <name evidence="4" type="ORF">GCM10010979_31020</name>
</gene>
<keyword evidence="1 2" id="KW-0732">Signal</keyword>
<dbReference type="PANTHER" id="PTHR35936:SF17">
    <property type="entry name" value="ARGININE-BINDING EXTRACELLULAR PROTEIN ARTP"/>
    <property type="match status" value="1"/>
</dbReference>
<keyword evidence="5" id="KW-1185">Reference proteome</keyword>
<evidence type="ECO:0000313" key="5">
    <source>
        <dbReference type="Proteomes" id="UP000606922"/>
    </source>
</evidence>